<protein>
    <recommendedName>
        <fullName evidence="2">Transposase MuDR plant domain-containing protein</fullName>
    </recommendedName>
</protein>
<reference evidence="3" key="1">
    <citation type="submission" date="2023-07" db="EMBL/GenBank/DDBJ databases">
        <title>A chromosome-level genome assembly of Lolium multiflorum.</title>
        <authorList>
            <person name="Chen Y."/>
            <person name="Copetti D."/>
            <person name="Kolliker R."/>
            <person name="Studer B."/>
        </authorList>
    </citation>
    <scope>NUCLEOTIDE SEQUENCE</scope>
    <source>
        <strain evidence="3">02402/16</strain>
        <tissue evidence="3">Leaf</tissue>
    </source>
</reference>
<dbReference type="Pfam" id="PF03108">
    <property type="entry name" value="DBD_Tnp_Mut"/>
    <property type="match status" value="1"/>
</dbReference>
<feature type="domain" description="Transposase MuDR plant" evidence="2">
    <location>
        <begin position="218"/>
        <end position="264"/>
    </location>
</feature>
<proteinExistence type="predicted"/>
<evidence type="ECO:0000256" key="1">
    <source>
        <dbReference type="SAM" id="MobiDB-lite"/>
    </source>
</evidence>
<evidence type="ECO:0000313" key="3">
    <source>
        <dbReference type="EMBL" id="KAK1694628.1"/>
    </source>
</evidence>
<sequence length="427" mass="48872">MKEQAMVNLVEKIRESIVWGPEQEVSLSRFDDWKGEYIRIEDGDDMVDGIDRQDGWSTKRATFHAELVDLKCDSRVGYVPSKMALQMVEDDWVAQRQVIPIVTESTMLIDEDDADSEARDNAAEKIVSVDCNIVEINARTDLVIAPMSDIEMAKLFGIPVDERDEEKEKETNEAPNVDNRPSSYQDIDPELMQNVVDDVDDAHDDELINLYDKENPVIEVGRMFPSMDEMRMCLRAYATRHEFETKTVWTDKKKFYARRKRASCDVEPLVVRTCWPTKKARIGCRRKKRSVPILLNCADLEVEDDPSHEVAEVVETEDVEVQIDDVVPPEASLEDVVPPEAFLEDVVPPEAFLEDVVQTESLEMQFDVVLDEIPTLGCAFGSPTKSDAKKTRSWAADILVYNQKQAKVIRRKREQVLRRSDVIFVIL</sequence>
<gene>
    <name evidence="3" type="ORF">QYE76_011325</name>
</gene>
<keyword evidence="4" id="KW-1185">Reference proteome</keyword>
<organism evidence="3 4">
    <name type="scientific">Lolium multiflorum</name>
    <name type="common">Italian ryegrass</name>
    <name type="synonym">Lolium perenne subsp. multiflorum</name>
    <dbReference type="NCBI Taxonomy" id="4521"/>
    <lineage>
        <taxon>Eukaryota</taxon>
        <taxon>Viridiplantae</taxon>
        <taxon>Streptophyta</taxon>
        <taxon>Embryophyta</taxon>
        <taxon>Tracheophyta</taxon>
        <taxon>Spermatophyta</taxon>
        <taxon>Magnoliopsida</taxon>
        <taxon>Liliopsida</taxon>
        <taxon>Poales</taxon>
        <taxon>Poaceae</taxon>
        <taxon>BOP clade</taxon>
        <taxon>Pooideae</taxon>
        <taxon>Poodae</taxon>
        <taxon>Poeae</taxon>
        <taxon>Poeae Chloroplast Group 2 (Poeae type)</taxon>
        <taxon>Loliodinae</taxon>
        <taxon>Loliinae</taxon>
        <taxon>Lolium</taxon>
    </lineage>
</organism>
<evidence type="ECO:0000313" key="4">
    <source>
        <dbReference type="Proteomes" id="UP001231189"/>
    </source>
</evidence>
<accession>A0AAD8TYR8</accession>
<dbReference type="InterPro" id="IPR004332">
    <property type="entry name" value="Transposase_MuDR"/>
</dbReference>
<feature type="region of interest" description="Disordered" evidence="1">
    <location>
        <begin position="161"/>
        <end position="185"/>
    </location>
</feature>
<comment type="caution">
    <text evidence="3">The sequence shown here is derived from an EMBL/GenBank/DDBJ whole genome shotgun (WGS) entry which is preliminary data.</text>
</comment>
<name>A0AAD8TYR8_LOLMU</name>
<evidence type="ECO:0000259" key="2">
    <source>
        <dbReference type="Pfam" id="PF03108"/>
    </source>
</evidence>
<dbReference type="Proteomes" id="UP001231189">
    <property type="component" value="Unassembled WGS sequence"/>
</dbReference>
<dbReference type="AlphaFoldDB" id="A0AAD8TYR8"/>
<dbReference type="EMBL" id="JAUUTY010000001">
    <property type="protein sequence ID" value="KAK1694628.1"/>
    <property type="molecule type" value="Genomic_DNA"/>
</dbReference>